<evidence type="ECO:0000313" key="15">
    <source>
        <dbReference type="EMBL" id="KAK7026787.1"/>
    </source>
</evidence>
<comment type="catalytic activity">
    <reaction evidence="11">
        <text>[(1-&gt;4)-beta-D-glucosyl]n+m + reduced acceptor + O2 = 4-dehydro-beta-D-glucosyl-[(1-&gt;4)-beta-D-glucosyl]n-1 + [(1-&gt;4)-beta-D-glucosyl]m + acceptor + H2O.</text>
        <dbReference type="EC" id="1.14.99.56"/>
    </reaction>
</comment>
<dbReference type="EC" id="1.14.99.56" evidence="12"/>
<keyword evidence="5" id="KW-0186">Copper</keyword>
<dbReference type="PANTHER" id="PTHR33353">
    <property type="entry name" value="PUTATIVE (AFU_ORTHOLOGUE AFUA_1G12560)-RELATED"/>
    <property type="match status" value="1"/>
</dbReference>
<keyword evidence="8" id="KW-0119">Carbohydrate metabolism</keyword>
<keyword evidence="4" id="KW-0560">Oxidoreductase</keyword>
<dbReference type="CDD" id="cd21175">
    <property type="entry name" value="LPMO_AA9"/>
    <property type="match status" value="1"/>
</dbReference>
<reference evidence="15 16" key="1">
    <citation type="submission" date="2024-01" db="EMBL/GenBank/DDBJ databases">
        <title>A draft genome for a cacao thread blight-causing isolate of Paramarasmius palmivorus.</title>
        <authorList>
            <person name="Baruah I.K."/>
            <person name="Bukari Y."/>
            <person name="Amoako-Attah I."/>
            <person name="Meinhardt L.W."/>
            <person name="Bailey B.A."/>
            <person name="Cohen S.P."/>
        </authorList>
    </citation>
    <scope>NUCLEOTIDE SEQUENCE [LARGE SCALE GENOMIC DNA]</scope>
    <source>
        <strain evidence="15 16">GH-12</strain>
    </source>
</reference>
<protein>
    <recommendedName>
        <fullName evidence="12">lytic cellulose monooxygenase (C4-dehydrogenating)</fullName>
        <ecNumber evidence="12">1.14.99.56</ecNumber>
    </recommendedName>
</protein>
<feature type="region of interest" description="Disordered" evidence="13">
    <location>
        <begin position="374"/>
        <end position="396"/>
    </location>
</feature>
<dbReference type="EMBL" id="JAYKXP010000100">
    <property type="protein sequence ID" value="KAK7026787.1"/>
    <property type="molecule type" value="Genomic_DNA"/>
</dbReference>
<dbReference type="AlphaFoldDB" id="A0AAW0BKN9"/>
<gene>
    <name evidence="15" type="ORF">VNI00_015445</name>
</gene>
<evidence type="ECO:0000256" key="13">
    <source>
        <dbReference type="SAM" id="MobiDB-lite"/>
    </source>
</evidence>
<dbReference type="PANTHER" id="PTHR33353:SF6">
    <property type="entry name" value="ENDOGLUCANASE IV"/>
    <property type="match status" value="1"/>
</dbReference>
<evidence type="ECO:0000256" key="2">
    <source>
        <dbReference type="ARBA" id="ARBA00022723"/>
    </source>
</evidence>
<evidence type="ECO:0000256" key="4">
    <source>
        <dbReference type="ARBA" id="ARBA00023002"/>
    </source>
</evidence>
<evidence type="ECO:0000313" key="16">
    <source>
        <dbReference type="Proteomes" id="UP001383192"/>
    </source>
</evidence>
<evidence type="ECO:0000256" key="7">
    <source>
        <dbReference type="ARBA" id="ARBA00023157"/>
    </source>
</evidence>
<evidence type="ECO:0000256" key="8">
    <source>
        <dbReference type="ARBA" id="ARBA00023277"/>
    </source>
</evidence>
<dbReference type="SUPFAM" id="SSF52047">
    <property type="entry name" value="RNI-like"/>
    <property type="match status" value="1"/>
</dbReference>
<comment type="caution">
    <text evidence="15">The sequence shown here is derived from an EMBL/GenBank/DDBJ whole genome shotgun (WGS) entry which is preliminary data.</text>
</comment>
<dbReference type="Gene3D" id="3.80.10.10">
    <property type="entry name" value="Ribonuclease Inhibitor"/>
    <property type="match status" value="1"/>
</dbReference>
<comment type="similarity">
    <text evidence="10">Belongs to the polysaccharide monooxygenase AA9 family.</text>
</comment>
<comment type="cofactor">
    <cofactor evidence="1">
        <name>Cu(2+)</name>
        <dbReference type="ChEBI" id="CHEBI:29036"/>
    </cofactor>
</comment>
<organism evidence="15 16">
    <name type="scientific">Paramarasmius palmivorus</name>
    <dbReference type="NCBI Taxonomy" id="297713"/>
    <lineage>
        <taxon>Eukaryota</taxon>
        <taxon>Fungi</taxon>
        <taxon>Dikarya</taxon>
        <taxon>Basidiomycota</taxon>
        <taxon>Agaricomycotina</taxon>
        <taxon>Agaricomycetes</taxon>
        <taxon>Agaricomycetidae</taxon>
        <taxon>Agaricales</taxon>
        <taxon>Marasmiineae</taxon>
        <taxon>Marasmiaceae</taxon>
        <taxon>Paramarasmius</taxon>
    </lineage>
</organism>
<dbReference type="Proteomes" id="UP001383192">
    <property type="component" value="Unassembled WGS sequence"/>
</dbReference>
<dbReference type="InterPro" id="IPR005103">
    <property type="entry name" value="AA9_LPMO"/>
</dbReference>
<evidence type="ECO:0000256" key="5">
    <source>
        <dbReference type="ARBA" id="ARBA00023008"/>
    </source>
</evidence>
<keyword evidence="16" id="KW-1185">Reference proteome</keyword>
<keyword evidence="6" id="KW-0503">Monooxygenase</keyword>
<dbReference type="GO" id="GO:0030245">
    <property type="term" value="P:cellulose catabolic process"/>
    <property type="evidence" value="ECO:0007669"/>
    <property type="project" value="UniProtKB-KW"/>
</dbReference>
<dbReference type="InterPro" id="IPR032675">
    <property type="entry name" value="LRR_dom_sf"/>
</dbReference>
<accession>A0AAW0BKN9</accession>
<keyword evidence="3" id="KW-0136">Cellulose degradation</keyword>
<dbReference type="InterPro" id="IPR049892">
    <property type="entry name" value="AA9"/>
</dbReference>
<dbReference type="Gene3D" id="2.70.50.70">
    <property type="match status" value="1"/>
</dbReference>
<dbReference type="Pfam" id="PF03443">
    <property type="entry name" value="AA9"/>
    <property type="match status" value="1"/>
</dbReference>
<name>A0AAW0BKN9_9AGAR</name>
<evidence type="ECO:0000256" key="12">
    <source>
        <dbReference type="ARBA" id="ARBA00047174"/>
    </source>
</evidence>
<dbReference type="Gene3D" id="1.20.1280.50">
    <property type="match status" value="1"/>
</dbReference>
<dbReference type="GO" id="GO:0004497">
    <property type="term" value="F:monooxygenase activity"/>
    <property type="evidence" value="ECO:0007669"/>
    <property type="project" value="UniProtKB-KW"/>
</dbReference>
<keyword evidence="9" id="KW-0624">Polysaccharide degradation</keyword>
<feature type="domain" description="Auxiliary Activity family 9 catalytic" evidence="14">
    <location>
        <begin position="584"/>
        <end position="800"/>
    </location>
</feature>
<evidence type="ECO:0000256" key="9">
    <source>
        <dbReference type="ARBA" id="ARBA00023326"/>
    </source>
</evidence>
<evidence type="ECO:0000256" key="11">
    <source>
        <dbReference type="ARBA" id="ARBA00045077"/>
    </source>
</evidence>
<evidence type="ECO:0000256" key="6">
    <source>
        <dbReference type="ARBA" id="ARBA00023033"/>
    </source>
</evidence>
<sequence>MDSTDRLPSEILVKIFKVGRDEELDFSRRTINLPYALIRNSSVSVRWRTIALSTPELWSYIQIPFDLLQSQSRAVEWVKIWIERSSSETCPLNISIECPGRYEGLLAPVFDCIIPHAERWRSYRFQSDINPSTSPSLLSPLETVHAPSLEELSVDLVDWTEVDMSRWNFLRLGRPLAEETDVRSFFASTPNLRVLTLRGIPTHFPFERLTSLELQNVTFIGDAALRDIADRCPDLEKLTLRFLSFASNNQMSPEPIHMASLQKLILMFDFNQSFAESNHKHALTLLEVPKLSYMKIVAMEFLSKLHNFLPEPSKLTALRDLELEQVPPRWMNPRTGAYGSNAPYFLSLPHVTHVHLKDTPGEILGIDLASTVEEPKRTRTRSGSLGRPTPRASQERDISRLMLGKKKSDTIVLPPQDPGYIPDTWPHLEAISLDCTINPQNLIWLCRVVAARPQIQLVALSDATRKHLLFTLVMRERIADGTVHLGMRNLGFFTDFNQSHDEGEGHEVELNAVAWLADKVKLRPLVTEYNSISLMEPLAKKDESKLQLLVSRGLGQSVSRTPTMFKLTLAATLLSAIAPLVLGHGYVEEITLGGTKYSGYLPYQDPYISPPPDRIVRKIPGNGPVEDLSLIDVQCNGWQSGGFSTAPATLVAKVAAGSEVSLKWTQPWPDSHKGPAVTYMARAPSDITKWNPGSSAVWFKVHEAGKGSDGKWAATDVLNANGGVYKFTIPKNLRPGQYLIRHELIALHAAYSYPGVQDYPVCIQVEVTGSGNALPTSFVSFPGAYTANTPGITYDVYTNTGSYPIPGPAV</sequence>
<proteinExistence type="inferred from homology"/>
<keyword evidence="7" id="KW-1015">Disulfide bond</keyword>
<keyword evidence="2" id="KW-0479">Metal-binding</keyword>
<evidence type="ECO:0000256" key="3">
    <source>
        <dbReference type="ARBA" id="ARBA00023001"/>
    </source>
</evidence>
<evidence type="ECO:0000256" key="1">
    <source>
        <dbReference type="ARBA" id="ARBA00001973"/>
    </source>
</evidence>
<evidence type="ECO:0000259" key="14">
    <source>
        <dbReference type="Pfam" id="PF03443"/>
    </source>
</evidence>
<dbReference type="GO" id="GO:0046872">
    <property type="term" value="F:metal ion binding"/>
    <property type="evidence" value="ECO:0007669"/>
    <property type="project" value="UniProtKB-KW"/>
</dbReference>
<evidence type="ECO:0000256" key="10">
    <source>
        <dbReference type="ARBA" id="ARBA00044502"/>
    </source>
</evidence>